<proteinExistence type="predicted"/>
<sequence length="30" mass="3451">MDLWVKPNMILMSTTVDPILVQVTCKTFLI</sequence>
<reference evidence="1" key="2">
    <citation type="journal article" date="2015" name="Data Brief">
        <title>Shoot transcriptome of the giant reed, Arundo donax.</title>
        <authorList>
            <person name="Barrero R.A."/>
            <person name="Guerrero F.D."/>
            <person name="Moolhuijzen P."/>
            <person name="Goolsby J.A."/>
            <person name="Tidwell J."/>
            <person name="Bellgard S.E."/>
            <person name="Bellgard M.I."/>
        </authorList>
    </citation>
    <scope>NUCLEOTIDE SEQUENCE</scope>
    <source>
        <tissue evidence="1">Shoot tissue taken approximately 20 cm above the soil surface</tissue>
    </source>
</reference>
<evidence type="ECO:0000313" key="1">
    <source>
        <dbReference type="EMBL" id="JAE17463.1"/>
    </source>
</evidence>
<dbReference type="EMBL" id="GBRH01180433">
    <property type="protein sequence ID" value="JAE17463.1"/>
    <property type="molecule type" value="Transcribed_RNA"/>
</dbReference>
<protein>
    <submittedName>
        <fullName evidence="1">Uncharacterized protein</fullName>
    </submittedName>
</protein>
<organism evidence="1">
    <name type="scientific">Arundo donax</name>
    <name type="common">Giant reed</name>
    <name type="synonym">Donax arundinaceus</name>
    <dbReference type="NCBI Taxonomy" id="35708"/>
    <lineage>
        <taxon>Eukaryota</taxon>
        <taxon>Viridiplantae</taxon>
        <taxon>Streptophyta</taxon>
        <taxon>Embryophyta</taxon>
        <taxon>Tracheophyta</taxon>
        <taxon>Spermatophyta</taxon>
        <taxon>Magnoliopsida</taxon>
        <taxon>Liliopsida</taxon>
        <taxon>Poales</taxon>
        <taxon>Poaceae</taxon>
        <taxon>PACMAD clade</taxon>
        <taxon>Arundinoideae</taxon>
        <taxon>Arundineae</taxon>
        <taxon>Arundo</taxon>
    </lineage>
</organism>
<dbReference type="AlphaFoldDB" id="A0A0A9G9V2"/>
<accession>A0A0A9G9V2</accession>
<reference evidence="1" key="1">
    <citation type="submission" date="2014-09" db="EMBL/GenBank/DDBJ databases">
        <authorList>
            <person name="Magalhaes I.L.F."/>
            <person name="Oliveira U."/>
            <person name="Santos F.R."/>
            <person name="Vidigal T.H.D.A."/>
            <person name="Brescovit A.D."/>
            <person name="Santos A.J."/>
        </authorList>
    </citation>
    <scope>NUCLEOTIDE SEQUENCE</scope>
    <source>
        <tissue evidence="1">Shoot tissue taken approximately 20 cm above the soil surface</tissue>
    </source>
</reference>
<name>A0A0A9G9V2_ARUDO</name>